<sequence>MTGTPTIKVVMYEGIKSSSPYLVLTEIPAPVVQHGDVVVKILASRVVGHFKELVTGNRMFTSIVPMVPGPGGIGLIKSVGPGLVYLEPGQMVFIVPAVHARDHPIAPLAMMQGFTAFGEGGQKLQQVWRHGSWAEETAVPAENVTVIPPTLQQKYKPEQLMTLMSHTGTHGGAGQTVAITGSTGTLSASAVAVALAMGARRVIAASRTRKHLDEYVKMYGPRVVPLVSTGDEDKDMEAFFQAAGEGFVIDLVFDILPPAGSFGVLPYQHIMANNITIKGKFMYHRADPTMLLGIVDAGLLRLDVGEYKTFKLEEINEAID</sequence>
<dbReference type="InterPro" id="IPR050129">
    <property type="entry name" value="Zn_alcohol_dh"/>
</dbReference>
<dbReference type="EMBL" id="JAAAUY010000982">
    <property type="protein sequence ID" value="KAF9325071.1"/>
    <property type="molecule type" value="Genomic_DNA"/>
</dbReference>
<dbReference type="AlphaFoldDB" id="A0A9P5SFW8"/>
<proteinExistence type="predicted"/>
<evidence type="ECO:0000313" key="3">
    <source>
        <dbReference type="EMBL" id="KAF9325071.1"/>
    </source>
</evidence>
<dbReference type="SUPFAM" id="SSF51735">
    <property type="entry name" value="NAD(P)-binding Rossmann-fold domains"/>
    <property type="match status" value="1"/>
</dbReference>
<keyword evidence="1" id="KW-0560">Oxidoreductase</keyword>
<protein>
    <recommendedName>
        <fullName evidence="2">Alcohol dehydrogenase-like N-terminal domain-containing protein</fullName>
    </recommendedName>
</protein>
<dbReference type="GO" id="GO:0016491">
    <property type="term" value="F:oxidoreductase activity"/>
    <property type="evidence" value="ECO:0007669"/>
    <property type="project" value="UniProtKB-KW"/>
</dbReference>
<comment type="caution">
    <text evidence="3">The sequence shown here is derived from an EMBL/GenBank/DDBJ whole genome shotgun (WGS) entry which is preliminary data.</text>
</comment>
<gene>
    <name evidence="3" type="ORF">BG006_011425</name>
</gene>
<dbReference type="Proteomes" id="UP000696485">
    <property type="component" value="Unassembled WGS sequence"/>
</dbReference>
<dbReference type="PANTHER" id="PTHR43401">
    <property type="entry name" value="L-THREONINE 3-DEHYDROGENASE"/>
    <property type="match status" value="1"/>
</dbReference>
<dbReference type="InterPro" id="IPR036291">
    <property type="entry name" value="NAD(P)-bd_dom_sf"/>
</dbReference>
<dbReference type="SUPFAM" id="SSF50129">
    <property type="entry name" value="GroES-like"/>
    <property type="match status" value="1"/>
</dbReference>
<name>A0A9P5SFW8_9FUNG</name>
<organism evidence="3 4">
    <name type="scientific">Podila minutissima</name>
    <dbReference type="NCBI Taxonomy" id="64525"/>
    <lineage>
        <taxon>Eukaryota</taxon>
        <taxon>Fungi</taxon>
        <taxon>Fungi incertae sedis</taxon>
        <taxon>Mucoromycota</taxon>
        <taxon>Mortierellomycotina</taxon>
        <taxon>Mortierellomycetes</taxon>
        <taxon>Mortierellales</taxon>
        <taxon>Mortierellaceae</taxon>
        <taxon>Podila</taxon>
    </lineage>
</organism>
<evidence type="ECO:0000256" key="1">
    <source>
        <dbReference type="ARBA" id="ARBA00023002"/>
    </source>
</evidence>
<keyword evidence="4" id="KW-1185">Reference proteome</keyword>
<dbReference type="Gene3D" id="3.40.50.720">
    <property type="entry name" value="NAD(P)-binding Rossmann-like Domain"/>
    <property type="match status" value="1"/>
</dbReference>
<feature type="domain" description="Alcohol dehydrogenase-like N-terminal" evidence="2">
    <location>
        <begin position="34"/>
        <end position="148"/>
    </location>
</feature>
<dbReference type="InterPro" id="IPR011032">
    <property type="entry name" value="GroES-like_sf"/>
</dbReference>
<dbReference type="Gene3D" id="3.90.180.10">
    <property type="entry name" value="Medium-chain alcohol dehydrogenases, catalytic domain"/>
    <property type="match status" value="1"/>
</dbReference>
<reference evidence="3" key="1">
    <citation type="journal article" date="2020" name="Fungal Divers.">
        <title>Resolving the Mortierellaceae phylogeny through synthesis of multi-gene phylogenetics and phylogenomics.</title>
        <authorList>
            <person name="Vandepol N."/>
            <person name="Liber J."/>
            <person name="Desiro A."/>
            <person name="Na H."/>
            <person name="Kennedy M."/>
            <person name="Barry K."/>
            <person name="Grigoriev I.V."/>
            <person name="Miller A.N."/>
            <person name="O'Donnell K."/>
            <person name="Stajich J.E."/>
            <person name="Bonito G."/>
        </authorList>
    </citation>
    <scope>NUCLEOTIDE SEQUENCE</scope>
    <source>
        <strain evidence="3">NVP1</strain>
    </source>
</reference>
<dbReference type="Pfam" id="PF08240">
    <property type="entry name" value="ADH_N"/>
    <property type="match status" value="1"/>
</dbReference>
<evidence type="ECO:0000313" key="4">
    <source>
        <dbReference type="Proteomes" id="UP000696485"/>
    </source>
</evidence>
<dbReference type="PANTHER" id="PTHR43401:SF2">
    <property type="entry name" value="L-THREONINE 3-DEHYDROGENASE"/>
    <property type="match status" value="1"/>
</dbReference>
<evidence type="ECO:0000259" key="2">
    <source>
        <dbReference type="Pfam" id="PF08240"/>
    </source>
</evidence>
<accession>A0A9P5SFW8</accession>
<dbReference type="InterPro" id="IPR013154">
    <property type="entry name" value="ADH-like_N"/>
</dbReference>